<dbReference type="AlphaFoldDB" id="A0A8X6N5E0"/>
<reference evidence="1" key="1">
    <citation type="submission" date="2020-08" db="EMBL/GenBank/DDBJ databases">
        <title>Multicomponent nature underlies the extraordinary mechanical properties of spider dragline silk.</title>
        <authorList>
            <person name="Kono N."/>
            <person name="Nakamura H."/>
            <person name="Mori M."/>
            <person name="Yoshida Y."/>
            <person name="Ohtoshi R."/>
            <person name="Malay A.D."/>
            <person name="Moran D.A.P."/>
            <person name="Tomita M."/>
            <person name="Numata K."/>
            <person name="Arakawa K."/>
        </authorList>
    </citation>
    <scope>NUCLEOTIDE SEQUENCE</scope>
</reference>
<dbReference type="Proteomes" id="UP000887013">
    <property type="component" value="Unassembled WGS sequence"/>
</dbReference>
<protein>
    <submittedName>
        <fullName evidence="1">Uncharacterized protein</fullName>
    </submittedName>
</protein>
<organism evidence="1 3">
    <name type="scientific">Nephila pilipes</name>
    <name type="common">Giant wood spider</name>
    <name type="synonym">Nephila maculata</name>
    <dbReference type="NCBI Taxonomy" id="299642"/>
    <lineage>
        <taxon>Eukaryota</taxon>
        <taxon>Metazoa</taxon>
        <taxon>Ecdysozoa</taxon>
        <taxon>Arthropoda</taxon>
        <taxon>Chelicerata</taxon>
        <taxon>Arachnida</taxon>
        <taxon>Araneae</taxon>
        <taxon>Araneomorphae</taxon>
        <taxon>Entelegynae</taxon>
        <taxon>Araneoidea</taxon>
        <taxon>Nephilidae</taxon>
        <taxon>Nephila</taxon>
    </lineage>
</organism>
<dbReference type="EMBL" id="BMAW01077658">
    <property type="protein sequence ID" value="GFU07467.1"/>
    <property type="molecule type" value="Genomic_DNA"/>
</dbReference>
<gene>
    <name evidence="2" type="ORF">NPIL_12911</name>
    <name evidence="1" type="ORF">NPIL_368351</name>
</gene>
<proteinExistence type="predicted"/>
<keyword evidence="3" id="KW-1185">Reference proteome</keyword>
<accession>A0A8X6N5E0</accession>
<comment type="caution">
    <text evidence="1">The sequence shown here is derived from an EMBL/GenBank/DDBJ whole genome shotgun (WGS) entry which is preliminary data.</text>
</comment>
<sequence length="99" mass="11391">MQSFQYCAFGPIYDRHCRFSSSSAITVLKALSLRYLTRMSFSPGKEFKSRYSGIGREINRSCKLSDCPFDQQAHSSMVNNEKSPNPHVVSEIVCLFRWK</sequence>
<evidence type="ECO:0000313" key="2">
    <source>
        <dbReference type="EMBL" id="GFU07467.1"/>
    </source>
</evidence>
<dbReference type="EMBL" id="BMAW01054196">
    <property type="protein sequence ID" value="GFS95151.1"/>
    <property type="molecule type" value="Genomic_DNA"/>
</dbReference>
<evidence type="ECO:0000313" key="1">
    <source>
        <dbReference type="EMBL" id="GFS95151.1"/>
    </source>
</evidence>
<evidence type="ECO:0000313" key="3">
    <source>
        <dbReference type="Proteomes" id="UP000887013"/>
    </source>
</evidence>
<name>A0A8X6N5E0_NEPPI</name>